<sequence length="212" mass="23720">MEKIARTKGDSVARYIVNLTRLVVMQVISRSGDAAHHVEFTLDDAFAERLNQLRSLVPPLNNLNRHRDLVIDKVRVRLPSAVWRCDGVGETSTVVDGSSIVIATEGFFNCGAKKRATREKLVTYTFPIQRLIELHQTRPSGETFFLRNGIFTNDEPPESNARRWSAMLHTADPGRGFETSTDFDTMPGAPLMPGEAARTTPDRQRPALPTFN</sequence>
<name>A0AAE3SYJ8_9BURK</name>
<dbReference type="AlphaFoldDB" id="A0AAE3SYJ8"/>
<keyword evidence="3" id="KW-1185">Reference proteome</keyword>
<comment type="caution">
    <text evidence="2">The sequence shown here is derived from an EMBL/GenBank/DDBJ whole genome shotgun (WGS) entry which is preliminary data.</text>
</comment>
<gene>
    <name evidence="2" type="ORF">PGB34_07335</name>
</gene>
<organism evidence="2 3">
    <name type="scientific">Xenophilus arseniciresistens</name>
    <dbReference type="NCBI Taxonomy" id="1283306"/>
    <lineage>
        <taxon>Bacteria</taxon>
        <taxon>Pseudomonadati</taxon>
        <taxon>Pseudomonadota</taxon>
        <taxon>Betaproteobacteria</taxon>
        <taxon>Burkholderiales</taxon>
        <taxon>Comamonadaceae</taxon>
        <taxon>Xenophilus</taxon>
    </lineage>
</organism>
<dbReference type="EMBL" id="JAQIPB010000002">
    <property type="protein sequence ID" value="MDA7416177.1"/>
    <property type="molecule type" value="Genomic_DNA"/>
</dbReference>
<feature type="region of interest" description="Disordered" evidence="1">
    <location>
        <begin position="186"/>
        <end position="212"/>
    </location>
</feature>
<evidence type="ECO:0000313" key="2">
    <source>
        <dbReference type="EMBL" id="MDA7416177.1"/>
    </source>
</evidence>
<proteinExistence type="predicted"/>
<evidence type="ECO:0000313" key="3">
    <source>
        <dbReference type="Proteomes" id="UP001212602"/>
    </source>
</evidence>
<accession>A0AAE3SYJ8</accession>
<protein>
    <submittedName>
        <fullName evidence="2">Uncharacterized protein</fullName>
    </submittedName>
</protein>
<dbReference type="Proteomes" id="UP001212602">
    <property type="component" value="Unassembled WGS sequence"/>
</dbReference>
<evidence type="ECO:0000256" key="1">
    <source>
        <dbReference type="SAM" id="MobiDB-lite"/>
    </source>
</evidence>
<reference evidence="2" key="1">
    <citation type="submission" date="2023-01" db="EMBL/GenBank/DDBJ databases">
        <title>Xenophilus mangrovi sp. nov., isolated from soil of Mangrove nature reserve.</title>
        <authorList>
            <person name="Xu S."/>
            <person name="Liu Z."/>
            <person name="Xu Y."/>
        </authorList>
    </citation>
    <scope>NUCLEOTIDE SEQUENCE</scope>
    <source>
        <strain evidence="2">YW8</strain>
    </source>
</reference>
<dbReference type="RefSeq" id="WP_271427406.1">
    <property type="nucleotide sequence ID" value="NZ_JAQIPB010000002.1"/>
</dbReference>